<dbReference type="RefSeq" id="XP_042629734.1">
    <property type="nucleotide sequence ID" value="XM_042773800.1"/>
</dbReference>
<evidence type="ECO:0000256" key="2">
    <source>
        <dbReference type="ARBA" id="ARBA00010241"/>
    </source>
</evidence>
<dbReference type="FunFam" id="2.60.120.200:FF:000007">
    <property type="entry name" value="neurexin-1 isoform X1"/>
    <property type="match status" value="1"/>
</dbReference>
<evidence type="ECO:0000256" key="6">
    <source>
        <dbReference type="ARBA" id="ARBA00022729"/>
    </source>
</evidence>
<dbReference type="CDD" id="cd00054">
    <property type="entry name" value="EGF_CA"/>
    <property type="match status" value="1"/>
</dbReference>
<keyword evidence="9" id="KW-0130">Cell adhesion</keyword>
<name>A0A9Q9Z0E2_CYPCA</name>
<feature type="domain" description="Laminin G" evidence="18">
    <location>
        <begin position="257"/>
        <end position="454"/>
    </location>
</feature>
<evidence type="ECO:0000259" key="18">
    <source>
        <dbReference type="PROSITE" id="PS50025"/>
    </source>
</evidence>
<feature type="chain" id="PRO_5040316508" evidence="17">
    <location>
        <begin position="24"/>
        <end position="1488"/>
    </location>
</feature>
<dbReference type="GO" id="GO:0046872">
    <property type="term" value="F:metal ion binding"/>
    <property type="evidence" value="ECO:0007669"/>
    <property type="project" value="UniProtKB-KW"/>
</dbReference>
<evidence type="ECO:0000256" key="3">
    <source>
        <dbReference type="ARBA" id="ARBA00022536"/>
    </source>
</evidence>
<feature type="transmembrane region" description="Helical" evidence="16">
    <location>
        <begin position="1415"/>
        <end position="1435"/>
    </location>
</feature>
<comment type="subcellular location">
    <subcellularLocation>
        <location evidence="1">Membrane</location>
        <topology evidence="1">Single-pass type I membrane protein</topology>
    </subcellularLocation>
</comment>
<dbReference type="Proteomes" id="UP001155660">
    <property type="component" value="Chromosome A17"/>
</dbReference>
<evidence type="ECO:0000256" key="8">
    <source>
        <dbReference type="ARBA" id="ARBA00022837"/>
    </source>
</evidence>
<evidence type="ECO:0000256" key="17">
    <source>
        <dbReference type="SAM" id="SignalP"/>
    </source>
</evidence>
<evidence type="ECO:0000256" key="5">
    <source>
        <dbReference type="ARBA" id="ARBA00022723"/>
    </source>
</evidence>
<feature type="domain" description="EGF-like" evidence="19">
    <location>
        <begin position="657"/>
        <end position="694"/>
    </location>
</feature>
<dbReference type="PROSITE" id="PS50026">
    <property type="entry name" value="EGF_3"/>
    <property type="match status" value="3"/>
</dbReference>
<evidence type="ECO:0000256" key="16">
    <source>
        <dbReference type="SAM" id="Phobius"/>
    </source>
</evidence>
<dbReference type="FunFam" id="2.60.120.200:FF:000004">
    <property type="entry name" value="neurexin-1 isoform X1"/>
    <property type="match status" value="1"/>
</dbReference>
<evidence type="ECO:0000256" key="9">
    <source>
        <dbReference type="ARBA" id="ARBA00022889"/>
    </source>
</evidence>
<dbReference type="GO" id="GO:0002040">
    <property type="term" value="P:sprouting angiogenesis"/>
    <property type="evidence" value="ECO:0007669"/>
    <property type="project" value="UniProtKB-ARBA"/>
</dbReference>
<dbReference type="SMR" id="A0A9Q9Z0E2"/>
<dbReference type="GO" id="GO:0007155">
    <property type="term" value="P:cell adhesion"/>
    <property type="evidence" value="ECO:0007669"/>
    <property type="project" value="UniProtKB-KW"/>
</dbReference>
<gene>
    <name evidence="20" type="primary">LOC109048981</name>
</gene>
<dbReference type="InterPro" id="IPR003585">
    <property type="entry name" value="Neurexin-like"/>
</dbReference>
<dbReference type="SMART" id="SM00181">
    <property type="entry name" value="EGF"/>
    <property type="match status" value="3"/>
</dbReference>
<keyword evidence="4 16" id="KW-0812">Transmembrane</keyword>
<dbReference type="InterPro" id="IPR001791">
    <property type="entry name" value="Laminin_G"/>
</dbReference>
<evidence type="ECO:0000256" key="11">
    <source>
        <dbReference type="ARBA" id="ARBA00023136"/>
    </source>
</evidence>
<dbReference type="SMART" id="SM00294">
    <property type="entry name" value="4.1m"/>
    <property type="match status" value="1"/>
</dbReference>
<feature type="signal peptide" evidence="17">
    <location>
        <begin position="1"/>
        <end position="23"/>
    </location>
</feature>
<comment type="caution">
    <text evidence="14">Lacks conserved residue(s) required for the propagation of feature annotation.</text>
</comment>
<dbReference type="PANTHER" id="PTHR15036:SF57">
    <property type="entry name" value="NEUREXIN-3"/>
    <property type="match status" value="1"/>
</dbReference>
<dbReference type="FunFam" id="2.10.25.10:FF:000029">
    <property type="entry name" value="neurexin-1 isoform X1"/>
    <property type="match status" value="1"/>
</dbReference>
<feature type="domain" description="Laminin G" evidence="18">
    <location>
        <begin position="461"/>
        <end position="653"/>
    </location>
</feature>
<evidence type="ECO:0000259" key="19">
    <source>
        <dbReference type="PROSITE" id="PS50026"/>
    </source>
</evidence>
<feature type="domain" description="EGF-like" evidence="19">
    <location>
        <begin position="194"/>
        <end position="231"/>
    </location>
</feature>
<dbReference type="InterPro" id="IPR000742">
    <property type="entry name" value="EGF"/>
</dbReference>
<keyword evidence="6 17" id="KW-0732">Signal</keyword>
<feature type="domain" description="Laminin G" evidence="18">
    <location>
        <begin position="885"/>
        <end position="1060"/>
    </location>
</feature>
<keyword evidence="10 16" id="KW-1133">Transmembrane helix</keyword>
<feature type="domain" description="Laminin G" evidence="18">
    <location>
        <begin position="23"/>
        <end position="198"/>
    </location>
</feature>
<evidence type="ECO:0000313" key="20">
    <source>
        <dbReference type="RefSeq" id="XP_042629734.1"/>
    </source>
</evidence>
<keyword evidence="11 16" id="KW-0472">Membrane</keyword>
<sequence>MNFFRFIVQLQLLISTLLGPCLGLEFTGSQGQWARYLRWDASARSDLSFQFKTDVSTALILYFDDGGFCDFLQLMVVEGKLQLQFSIDCAETTVVSDKQVNDSSWHSATLSRYNLRTVLVLDGVSKSGEVQPQRQYMKIDSDLFLGGVPQDIHISVLTLPTVKDLPAFKGIIREIKYNNKEPILVSSQRVRMDIEGICMENPCENGGTCSIVDGDPLCDCSKTEYVGRFCNEEANSIPGFAHMMADQAKGKAREENVATFRGSEYFCYDLSQNPIQSSSDEITLSFKTWQRNGLILHTGKSADYVNLALKDGAVSLVINLGSGAFEAIVEPVNGKFNDNTWHDVKVTRNLRQHSGIGHAMVNKLHCLVTISVDGILTTTGYTQEDYTMLGSDDFFYVGGSPSTADLPGSPVSNNFMGCLKEVVYKNNDIRLELSRLARIVDPKMKIQGDVVFKCENVATLDPISFETPEAYISLPKWNTKRMGSISFDFRTTEPNGLILFTHGKPQERKDARSQKNTKVDFFAVELLDGSLYLLLDMGSGTIKVKATQNKVNDGAWYHVDIQRDGRSGTISVNSRRTPFTASGENEILDLEGDMYLGGLPDNRGGLILPTELWTAMLNYGYVGCIRDLFIDGRSKDIRQIAEAQNGAGIKPSCNKMPGKQCDSYPCKNKGVCKEGWNRFICDCTGTGYWSRTCEREASILSYDGSMYMKVVMPTVMHTEAEDVSLRFMSQRAYGLLMATTSRDSADTLRLELDGSRVKLTVNLDCIRINCNTSKGPETLYAGQKLNDNEWHTVRVIRRGKSYKLTVDDDVAEGQMVGDHTRLEFHNVETGVMTERRFISMIPSSFIGHLQSLKFNGMLYIDLCKNGDIDYCELNARFGMRSIIADPVTFKSKSSYLSLATLQAYTSMHLFFQFKTTSPDGFILFNSGDGSDFIAVELVKGYIHYVFDLGNGPNVIKGNSDRALHDNQWHNVVITRDNSNVHTLKVDAKAVSQVVNGAKNLDLKGDLYIAGLGPNMFNSLPKLVASRDGFKGCLASVDLNGRLPDLINDALFRSGQIERGCEVGFTKADLQGPSTTCQEDSCANMGICIQQWENYTCDCSMTSYTGTQCNDPGTTYIFGKGGGLITFNWPANERPSTRTDRLTVGFSTSLKDGILIRIDSAPGLGDYLMLHIEQGKIGVTFNIGTSDITVQESSSAVNDGKYHVVRFTRNGGNATLQVDNWAINEHFPSGNSDNERIQMANKKIPFKYARPVEEWLQEKGRKLTIFNTQATITIGGSDHKRPFQGQLSGLYYNGLKVLNMAAQGNPNIKINGSVRLVGEVPSAGSARTTALPPEMSTTFIETTTTMSTTTTRKHRTPPTIQTTDDMVSSAECSSDDEDFAECEGHAGGLAIPTEPGIRRVPGASEVVRESSSTTGMVVGIVAAAALCILILLYAMYKYRNRDEGSYQVDETRNYITNSAQSNGAVMKDKQQSAKSGNKKQKNKDKEYYV</sequence>
<feature type="domain" description="Laminin G" evidence="18">
    <location>
        <begin position="699"/>
        <end position="871"/>
    </location>
</feature>
<feature type="domain" description="Laminin G" evidence="18">
    <location>
        <begin position="1113"/>
        <end position="1313"/>
    </location>
</feature>
<protein>
    <submittedName>
        <fullName evidence="20">Neurexin-3a isoform X17</fullName>
    </submittedName>
</protein>
<evidence type="ECO:0000256" key="12">
    <source>
        <dbReference type="ARBA" id="ARBA00023157"/>
    </source>
</evidence>
<keyword evidence="7" id="KW-0677">Repeat</keyword>
<evidence type="ECO:0000256" key="7">
    <source>
        <dbReference type="ARBA" id="ARBA00022737"/>
    </source>
</evidence>
<dbReference type="PROSITE" id="PS50025">
    <property type="entry name" value="LAM_G_DOMAIN"/>
    <property type="match status" value="6"/>
</dbReference>
<organism evidence="20">
    <name type="scientific">Cyprinus carpio</name>
    <name type="common">Common carp</name>
    <dbReference type="NCBI Taxonomy" id="7962"/>
    <lineage>
        <taxon>Eukaryota</taxon>
        <taxon>Metazoa</taxon>
        <taxon>Chordata</taxon>
        <taxon>Craniata</taxon>
        <taxon>Vertebrata</taxon>
        <taxon>Euteleostomi</taxon>
        <taxon>Actinopterygii</taxon>
        <taxon>Neopterygii</taxon>
        <taxon>Teleostei</taxon>
        <taxon>Ostariophysi</taxon>
        <taxon>Cypriniformes</taxon>
        <taxon>Cyprinidae</taxon>
        <taxon>Cyprininae</taxon>
        <taxon>Cyprinus</taxon>
    </lineage>
</organism>
<evidence type="ECO:0000256" key="4">
    <source>
        <dbReference type="ARBA" id="ARBA00022692"/>
    </source>
</evidence>
<dbReference type="GO" id="GO:0016020">
    <property type="term" value="C:membrane"/>
    <property type="evidence" value="ECO:0007669"/>
    <property type="project" value="UniProtKB-SubCell"/>
</dbReference>
<evidence type="ECO:0000256" key="14">
    <source>
        <dbReference type="PROSITE-ProRule" id="PRU00076"/>
    </source>
</evidence>
<dbReference type="FunFam" id="2.60.120.200:FF:000001">
    <property type="entry name" value="neurexin-1 isoform X1"/>
    <property type="match status" value="1"/>
</dbReference>
<keyword evidence="8" id="KW-0106">Calcium</keyword>
<feature type="region of interest" description="Disordered" evidence="15">
    <location>
        <begin position="1343"/>
        <end position="1362"/>
    </location>
</feature>
<comment type="function">
    <text evidence="13">Neuronal cell surface protein that may be involved in cell recognition and cell adhesion.</text>
</comment>
<reference evidence="20" key="1">
    <citation type="submission" date="2025-08" db="UniProtKB">
        <authorList>
            <consortium name="RefSeq"/>
        </authorList>
    </citation>
    <scope>IDENTIFICATION</scope>
    <source>
        <tissue evidence="20">Muscle</tissue>
    </source>
</reference>
<dbReference type="CDD" id="cd00110">
    <property type="entry name" value="LamG"/>
    <property type="match status" value="6"/>
</dbReference>
<dbReference type="FunFam" id="2.60.120.200:FF:000005">
    <property type="entry name" value="neurexin-1 isoform X1"/>
    <property type="match status" value="1"/>
</dbReference>
<evidence type="ECO:0000256" key="10">
    <source>
        <dbReference type="ARBA" id="ARBA00022989"/>
    </source>
</evidence>
<evidence type="ECO:0000256" key="15">
    <source>
        <dbReference type="SAM" id="MobiDB-lite"/>
    </source>
</evidence>
<evidence type="ECO:0000256" key="13">
    <source>
        <dbReference type="ARBA" id="ARBA00054347"/>
    </source>
</evidence>
<dbReference type="PANTHER" id="PTHR15036">
    <property type="entry name" value="PIKACHURIN-LIKE PROTEIN"/>
    <property type="match status" value="1"/>
</dbReference>
<comment type="similarity">
    <text evidence="2">Belongs to the neurexin family.</text>
</comment>
<keyword evidence="3 14" id="KW-0245">EGF-like domain</keyword>
<dbReference type="FunFam" id="2.10.25.10:FF:000015">
    <property type="entry name" value="neurexin-1 isoform X1"/>
    <property type="match status" value="1"/>
</dbReference>
<feature type="domain" description="EGF-like" evidence="19">
    <location>
        <begin position="1072"/>
        <end position="1109"/>
    </location>
</feature>
<feature type="region of interest" description="Disordered" evidence="15">
    <location>
        <begin position="1456"/>
        <end position="1488"/>
    </location>
</feature>
<dbReference type="SMART" id="SM00282">
    <property type="entry name" value="LamG"/>
    <property type="match status" value="6"/>
</dbReference>
<keyword evidence="12" id="KW-1015">Disulfide bond</keyword>
<evidence type="ECO:0000256" key="1">
    <source>
        <dbReference type="ARBA" id="ARBA00004479"/>
    </source>
</evidence>
<dbReference type="Pfam" id="PF02210">
    <property type="entry name" value="Laminin_G_2"/>
    <property type="match status" value="6"/>
</dbReference>
<proteinExistence type="inferred from homology"/>
<dbReference type="InterPro" id="IPR050372">
    <property type="entry name" value="Neurexin-related_CASP"/>
</dbReference>
<accession>A0A9Q9Z0E2</accession>
<keyword evidence="5" id="KW-0479">Metal-binding</keyword>
<dbReference type="GeneID" id="109048981"/>
<dbReference type="FunFam" id="2.60.120.200:FF:000003">
    <property type="entry name" value="neurexin-1 isoform X1"/>
    <property type="match status" value="1"/>
</dbReference>